<reference evidence="3" key="1">
    <citation type="journal article" date="2021" name="IMA Fungus">
        <title>Genomic characterization of three marine fungi, including Emericellopsis atlantica sp. nov. with signatures of a generalist lifestyle and marine biomass degradation.</title>
        <authorList>
            <person name="Hagestad O.C."/>
            <person name="Hou L."/>
            <person name="Andersen J.H."/>
            <person name="Hansen E.H."/>
            <person name="Altermark B."/>
            <person name="Li C."/>
            <person name="Kuhnert E."/>
            <person name="Cox R.J."/>
            <person name="Crous P.W."/>
            <person name="Spatafora J.W."/>
            <person name="Lail K."/>
            <person name="Amirebrahimi M."/>
            <person name="Lipzen A."/>
            <person name="Pangilinan J."/>
            <person name="Andreopoulos W."/>
            <person name="Hayes R.D."/>
            <person name="Ng V."/>
            <person name="Grigoriev I.V."/>
            <person name="Jackson S.A."/>
            <person name="Sutton T.D.S."/>
            <person name="Dobson A.D.W."/>
            <person name="Rama T."/>
        </authorList>
    </citation>
    <scope>NUCLEOTIDE SEQUENCE</scope>
    <source>
        <strain evidence="3">TRa3180A</strain>
    </source>
</reference>
<dbReference type="Gene3D" id="2.70.50.70">
    <property type="match status" value="1"/>
</dbReference>
<dbReference type="EMBL" id="MU253824">
    <property type="protein sequence ID" value="KAG9245930.1"/>
    <property type="molecule type" value="Genomic_DNA"/>
</dbReference>
<keyword evidence="4" id="KW-1185">Reference proteome</keyword>
<evidence type="ECO:0000256" key="2">
    <source>
        <dbReference type="SAM" id="SignalP"/>
    </source>
</evidence>
<comment type="caution">
    <text evidence="3">The sequence shown here is derived from an EMBL/GenBank/DDBJ whole genome shotgun (WGS) entry which is preliminary data.</text>
</comment>
<evidence type="ECO:0008006" key="5">
    <source>
        <dbReference type="Google" id="ProtNLM"/>
    </source>
</evidence>
<evidence type="ECO:0000313" key="4">
    <source>
        <dbReference type="Proteomes" id="UP000887226"/>
    </source>
</evidence>
<feature type="region of interest" description="Disordered" evidence="1">
    <location>
        <begin position="224"/>
        <end position="262"/>
    </location>
</feature>
<evidence type="ECO:0000256" key="1">
    <source>
        <dbReference type="SAM" id="MobiDB-lite"/>
    </source>
</evidence>
<feature type="signal peptide" evidence="2">
    <location>
        <begin position="1"/>
        <end position="18"/>
    </location>
</feature>
<protein>
    <recommendedName>
        <fullName evidence="5">Lytic polysaccharide monooxygenase</fullName>
    </recommendedName>
</protein>
<accession>A0A9P7Z6P0</accession>
<keyword evidence="2" id="KW-0732">Signal</keyword>
<dbReference type="PANTHER" id="PTHR36182:SF2">
    <property type="entry name" value="LYTIC POLYSACCHARIDE MONOOXYGENASE"/>
    <property type="match status" value="1"/>
</dbReference>
<feature type="region of interest" description="Disordered" evidence="1">
    <location>
        <begin position="333"/>
        <end position="366"/>
    </location>
</feature>
<proteinExistence type="predicted"/>
<name>A0A9P7Z6P0_9HELO</name>
<dbReference type="AlphaFoldDB" id="A0A9P7Z6P0"/>
<organism evidence="3 4">
    <name type="scientific">Calycina marina</name>
    <dbReference type="NCBI Taxonomy" id="1763456"/>
    <lineage>
        <taxon>Eukaryota</taxon>
        <taxon>Fungi</taxon>
        <taxon>Dikarya</taxon>
        <taxon>Ascomycota</taxon>
        <taxon>Pezizomycotina</taxon>
        <taxon>Leotiomycetes</taxon>
        <taxon>Helotiales</taxon>
        <taxon>Pezizellaceae</taxon>
        <taxon>Calycina</taxon>
    </lineage>
</organism>
<dbReference type="Proteomes" id="UP000887226">
    <property type="component" value="Unassembled WGS sequence"/>
</dbReference>
<evidence type="ECO:0000313" key="3">
    <source>
        <dbReference type="EMBL" id="KAG9245930.1"/>
    </source>
</evidence>
<gene>
    <name evidence="3" type="ORF">BJ878DRAFT_499174</name>
</gene>
<sequence length="421" mass="42362">MLFNTALVISGLAAHCSAHMLINIPVPFPSQKTLGNGPLLENGSNFPCKATAGATDTYNGGIATSMALGSEQPISFVGGATHGGGSCQISITYDTSPTKDSTWKVLKSIHNGCPSNDAGNAGEDAAAILPGGFNFTIPTNIPTGKATLAWTWNNKIGNREFYMNCAPIDITASKTRRDDIVARDAQSAFSTLPDMAKVNLPISDCTIAEGSSLLYPDPGTDVQVVPGGTLAPPTGPNCPKKGVAAPASPSSGSSSGLGSGSRANSVELSATVAVLASSGTSDPNSGSASGLPGGVLVTSPPYGSAPTDALAASIISSVDSAAPSSTEVAPISSAAPSAAPSTVESAAPSLSSGGADGSNETDTPCSPEGQWNCLDGTSYQRCASGQWSVVQLLASGTKCAVGMSVDIQISKIKRRVRRYAY</sequence>
<feature type="compositionally biased region" description="Low complexity" evidence="1">
    <location>
        <begin position="333"/>
        <end position="349"/>
    </location>
</feature>
<feature type="compositionally biased region" description="Low complexity" evidence="1">
    <location>
        <begin position="244"/>
        <end position="262"/>
    </location>
</feature>
<feature type="chain" id="PRO_5040353275" description="Lytic polysaccharide monooxygenase" evidence="2">
    <location>
        <begin position="19"/>
        <end position="421"/>
    </location>
</feature>
<dbReference type="PANTHER" id="PTHR36182">
    <property type="entry name" value="PROTEIN, PUTATIVE (AFU_ORTHOLOGUE AFUA_6G10930)-RELATED"/>
    <property type="match status" value="1"/>
</dbReference>
<dbReference type="OrthoDB" id="2342176at2759"/>